<keyword evidence="1" id="KW-1133">Transmembrane helix</keyword>
<reference evidence="3 4" key="1">
    <citation type="submission" date="2017-06" db="EMBL/GenBank/DDBJ databases">
        <title>Genome Sequencing of the methanotroph Methylovulum psychrotolerants str. HV10-M2 isolated from a high-altitude environment.</title>
        <authorList>
            <person name="Mateos-Rivera A."/>
        </authorList>
    </citation>
    <scope>NUCLEOTIDE SEQUENCE [LARGE SCALE GENOMIC DNA]</scope>
    <source>
        <strain evidence="3 4">HV10_M2</strain>
    </source>
</reference>
<keyword evidence="1" id="KW-0472">Membrane</keyword>
<evidence type="ECO:0000313" key="4">
    <source>
        <dbReference type="Proteomes" id="UP000197019"/>
    </source>
</evidence>
<sequence length="199" mass="22028">MTKVPLRSDNFFKKACYFEASLILVAMLLGWIAHLNPFANIHFTFGSLLYGGVGTLPLFMMFLAMEKVQGHSVAQIRQFLLRTLGPSLHRYDWVGLLVLAAVAGISEEILFRGVIQPWLEVSWGLTAGLLLSNVLFGLVHSVTPLYSVLAGLVGIYLGVMMDIQGDRNLLTPIIIHALYDFLAFLALMRAYRSGLATQV</sequence>
<feature type="transmembrane region" description="Helical" evidence="1">
    <location>
        <begin position="93"/>
        <end position="115"/>
    </location>
</feature>
<evidence type="ECO:0000259" key="2">
    <source>
        <dbReference type="Pfam" id="PF02517"/>
    </source>
</evidence>
<organism evidence="3 4">
    <name type="scientific">Methylovulum psychrotolerans</name>
    <dbReference type="NCBI Taxonomy" id="1704499"/>
    <lineage>
        <taxon>Bacteria</taxon>
        <taxon>Pseudomonadati</taxon>
        <taxon>Pseudomonadota</taxon>
        <taxon>Gammaproteobacteria</taxon>
        <taxon>Methylococcales</taxon>
        <taxon>Methylococcaceae</taxon>
        <taxon>Methylovulum</taxon>
    </lineage>
</organism>
<dbReference type="GO" id="GO:0006508">
    <property type="term" value="P:proteolysis"/>
    <property type="evidence" value="ECO:0007669"/>
    <property type="project" value="UniProtKB-KW"/>
</dbReference>
<dbReference type="AlphaFoldDB" id="A0A1Z4BXV4"/>
<dbReference type="RefSeq" id="WP_088618965.1">
    <property type="nucleotide sequence ID" value="NZ_CP022129.1"/>
</dbReference>
<feature type="transmembrane region" description="Helical" evidence="1">
    <location>
        <begin position="41"/>
        <end position="63"/>
    </location>
</feature>
<keyword evidence="3" id="KW-0378">Hydrolase</keyword>
<keyword evidence="3" id="KW-0645">Protease</keyword>
<proteinExistence type="predicted"/>
<evidence type="ECO:0000256" key="1">
    <source>
        <dbReference type="SAM" id="Phobius"/>
    </source>
</evidence>
<feature type="transmembrane region" description="Helical" evidence="1">
    <location>
        <begin position="16"/>
        <end position="35"/>
    </location>
</feature>
<keyword evidence="4" id="KW-1185">Reference proteome</keyword>
<feature type="domain" description="CAAX prenyl protease 2/Lysostaphin resistance protein A-like" evidence="2">
    <location>
        <begin position="93"/>
        <end position="182"/>
    </location>
</feature>
<feature type="transmembrane region" description="Helical" evidence="1">
    <location>
        <begin position="145"/>
        <end position="163"/>
    </location>
</feature>
<accession>A0A1Z4BXV4</accession>
<dbReference type="GO" id="GO:0008237">
    <property type="term" value="F:metallopeptidase activity"/>
    <property type="evidence" value="ECO:0007669"/>
    <property type="project" value="UniProtKB-KW"/>
</dbReference>
<dbReference type="KEGG" id="mpsy:CEK71_08350"/>
<gene>
    <name evidence="3" type="ORF">CEK71_08350</name>
</gene>
<dbReference type="Proteomes" id="UP000197019">
    <property type="component" value="Chromosome"/>
</dbReference>
<protein>
    <submittedName>
        <fullName evidence="3">CPBP family intramembrane metalloprotease</fullName>
    </submittedName>
</protein>
<feature type="transmembrane region" description="Helical" evidence="1">
    <location>
        <begin position="169"/>
        <end position="188"/>
    </location>
</feature>
<dbReference type="Pfam" id="PF02517">
    <property type="entry name" value="Rce1-like"/>
    <property type="match status" value="1"/>
</dbReference>
<evidence type="ECO:0000313" key="3">
    <source>
        <dbReference type="EMBL" id="ASF46091.1"/>
    </source>
</evidence>
<dbReference type="InterPro" id="IPR052710">
    <property type="entry name" value="CAAX_protease"/>
</dbReference>
<dbReference type="OrthoDB" id="118729at2"/>
<dbReference type="GO" id="GO:0080120">
    <property type="term" value="P:CAAX-box protein maturation"/>
    <property type="evidence" value="ECO:0007669"/>
    <property type="project" value="UniProtKB-ARBA"/>
</dbReference>
<keyword evidence="1" id="KW-0812">Transmembrane</keyword>
<keyword evidence="3" id="KW-0482">Metalloprotease</keyword>
<dbReference type="PANTHER" id="PTHR36435:SF1">
    <property type="entry name" value="CAAX AMINO TERMINAL PROTEASE FAMILY PROTEIN"/>
    <property type="match status" value="1"/>
</dbReference>
<dbReference type="GO" id="GO:0004175">
    <property type="term" value="F:endopeptidase activity"/>
    <property type="evidence" value="ECO:0007669"/>
    <property type="project" value="UniProtKB-ARBA"/>
</dbReference>
<dbReference type="PANTHER" id="PTHR36435">
    <property type="entry name" value="SLR1288 PROTEIN"/>
    <property type="match status" value="1"/>
</dbReference>
<name>A0A1Z4BXV4_9GAMM</name>
<dbReference type="EMBL" id="CP022129">
    <property type="protein sequence ID" value="ASF46091.1"/>
    <property type="molecule type" value="Genomic_DNA"/>
</dbReference>
<dbReference type="InterPro" id="IPR003675">
    <property type="entry name" value="Rce1/LyrA-like_dom"/>
</dbReference>